<comment type="caution">
    <text evidence="4">The sequence shown here is derived from an EMBL/GenBank/DDBJ whole genome shotgun (WGS) entry which is preliminary data.</text>
</comment>
<sequence>MLEDENRNMEDVAKDNFQELINRSLIQIGKINWGRVATCRVHDLLRELAIEKARELNFLYIYGQRKHSTGNSSIISSCRNLEIDSLTKLQSLKYVFSQSWISINTKKLGNLRELRIYGLGGTTKELQFNSIAKLERLEQLASLQPLTSCSNLIDLRLNGKIEKLPGDIHNVLPNLKRLSLKYSFLEEDPMPLLEKLHSLMILHLGFNFYSGKNLFCSGFRRLEILKLDFQDELEECQVEEGAMPRLRGLSIPKDSSLRILERFRSLPPPS</sequence>
<evidence type="ECO:0000256" key="1">
    <source>
        <dbReference type="ARBA" id="ARBA00022737"/>
    </source>
</evidence>
<dbReference type="InterPro" id="IPR032675">
    <property type="entry name" value="LRR_dom_sf"/>
</dbReference>
<dbReference type="Proteomes" id="UP001168877">
    <property type="component" value="Unassembled WGS sequence"/>
</dbReference>
<feature type="domain" description="Disease resistance protein winged helix" evidence="2">
    <location>
        <begin position="3"/>
        <end position="49"/>
    </location>
</feature>
<dbReference type="Pfam" id="PF23559">
    <property type="entry name" value="WHD_DRP"/>
    <property type="match status" value="1"/>
</dbReference>
<protein>
    <submittedName>
        <fullName evidence="4">Uncharacterized protein</fullName>
    </submittedName>
</protein>
<reference evidence="4" key="1">
    <citation type="journal article" date="2022" name="Plant J.">
        <title>Strategies of tolerance reflected in two North American maple genomes.</title>
        <authorList>
            <person name="McEvoy S.L."/>
            <person name="Sezen U.U."/>
            <person name="Trouern-Trend A."/>
            <person name="McMahon S.M."/>
            <person name="Schaberg P.G."/>
            <person name="Yang J."/>
            <person name="Wegrzyn J.L."/>
            <person name="Swenson N.G."/>
        </authorList>
    </citation>
    <scope>NUCLEOTIDE SEQUENCE</scope>
    <source>
        <strain evidence="4">NS2018</strain>
    </source>
</reference>
<dbReference type="EMBL" id="JAUESC010000003">
    <property type="protein sequence ID" value="KAK0601823.1"/>
    <property type="molecule type" value="Genomic_DNA"/>
</dbReference>
<dbReference type="Pfam" id="PF23598">
    <property type="entry name" value="LRR_14"/>
    <property type="match status" value="1"/>
</dbReference>
<reference evidence="4" key="2">
    <citation type="submission" date="2023-06" db="EMBL/GenBank/DDBJ databases">
        <authorList>
            <person name="Swenson N.G."/>
            <person name="Wegrzyn J.L."/>
            <person name="Mcevoy S.L."/>
        </authorList>
    </citation>
    <scope>NUCLEOTIDE SEQUENCE</scope>
    <source>
        <strain evidence="4">NS2018</strain>
        <tissue evidence="4">Leaf</tissue>
    </source>
</reference>
<evidence type="ECO:0000259" key="2">
    <source>
        <dbReference type="Pfam" id="PF23559"/>
    </source>
</evidence>
<evidence type="ECO:0000259" key="3">
    <source>
        <dbReference type="Pfam" id="PF23598"/>
    </source>
</evidence>
<keyword evidence="1" id="KW-0677">Repeat</keyword>
<proteinExistence type="predicted"/>
<keyword evidence="5" id="KW-1185">Reference proteome</keyword>
<organism evidence="4 5">
    <name type="scientific">Acer saccharum</name>
    <name type="common">Sugar maple</name>
    <dbReference type="NCBI Taxonomy" id="4024"/>
    <lineage>
        <taxon>Eukaryota</taxon>
        <taxon>Viridiplantae</taxon>
        <taxon>Streptophyta</taxon>
        <taxon>Embryophyta</taxon>
        <taxon>Tracheophyta</taxon>
        <taxon>Spermatophyta</taxon>
        <taxon>Magnoliopsida</taxon>
        <taxon>eudicotyledons</taxon>
        <taxon>Gunneridae</taxon>
        <taxon>Pentapetalae</taxon>
        <taxon>rosids</taxon>
        <taxon>malvids</taxon>
        <taxon>Sapindales</taxon>
        <taxon>Sapindaceae</taxon>
        <taxon>Hippocastanoideae</taxon>
        <taxon>Acereae</taxon>
        <taxon>Acer</taxon>
    </lineage>
</organism>
<dbReference type="Gene3D" id="3.80.10.10">
    <property type="entry name" value="Ribonuclease Inhibitor"/>
    <property type="match status" value="1"/>
</dbReference>
<dbReference type="PANTHER" id="PTHR15140">
    <property type="entry name" value="TUBULIN-SPECIFIC CHAPERONE E"/>
    <property type="match status" value="1"/>
</dbReference>
<evidence type="ECO:0000313" key="4">
    <source>
        <dbReference type="EMBL" id="KAK0601823.1"/>
    </source>
</evidence>
<dbReference type="PANTHER" id="PTHR15140:SF37">
    <property type="entry name" value="UBIQUITIN-LIKE DOMAIN-CONTAINING PROTEIN"/>
    <property type="match status" value="1"/>
</dbReference>
<dbReference type="AlphaFoldDB" id="A0AA39T3P7"/>
<dbReference type="SUPFAM" id="SSF52058">
    <property type="entry name" value="L domain-like"/>
    <property type="match status" value="1"/>
</dbReference>
<evidence type="ECO:0000313" key="5">
    <source>
        <dbReference type="Proteomes" id="UP001168877"/>
    </source>
</evidence>
<gene>
    <name evidence="4" type="ORF">LWI29_027742</name>
</gene>
<feature type="domain" description="Disease resistance R13L4/SHOC-2-like LRR" evidence="3">
    <location>
        <begin position="82"/>
        <end position="251"/>
    </location>
</feature>
<name>A0AA39T3P7_ACESA</name>
<dbReference type="InterPro" id="IPR058922">
    <property type="entry name" value="WHD_DRP"/>
</dbReference>
<dbReference type="InterPro" id="IPR055414">
    <property type="entry name" value="LRR_R13L4/SHOC2-like"/>
</dbReference>
<accession>A0AA39T3P7</accession>